<dbReference type="Proteomes" id="UP001300496">
    <property type="component" value="Unassembled WGS sequence"/>
</dbReference>
<evidence type="ECO:0000313" key="3">
    <source>
        <dbReference type="Proteomes" id="UP001300496"/>
    </source>
</evidence>
<evidence type="ECO:0000259" key="1">
    <source>
        <dbReference type="PROSITE" id="PS51704"/>
    </source>
</evidence>
<comment type="caution">
    <text evidence="2">The sequence shown here is derived from an EMBL/GenBank/DDBJ whole genome shotgun (WGS) entry which is preliminary data.</text>
</comment>
<dbReference type="Pfam" id="PF03009">
    <property type="entry name" value="GDPD"/>
    <property type="match status" value="1"/>
</dbReference>
<dbReference type="PROSITE" id="PS51704">
    <property type="entry name" value="GP_PDE"/>
    <property type="match status" value="1"/>
</dbReference>
<dbReference type="RefSeq" id="WP_261606383.1">
    <property type="nucleotide sequence ID" value="NZ_JAODOR010000006.1"/>
</dbReference>
<dbReference type="SUPFAM" id="SSF51695">
    <property type="entry name" value="PLC-like phosphodiesterases"/>
    <property type="match status" value="1"/>
</dbReference>
<dbReference type="EMBL" id="JAODOR010000006">
    <property type="protein sequence ID" value="MCT9001830.1"/>
    <property type="molecule type" value="Genomic_DNA"/>
</dbReference>
<evidence type="ECO:0000313" key="2">
    <source>
        <dbReference type="EMBL" id="MCT9001830.1"/>
    </source>
</evidence>
<dbReference type="PANTHER" id="PTHR46211">
    <property type="entry name" value="GLYCEROPHOSPHORYL DIESTER PHOSPHODIESTERASE"/>
    <property type="match status" value="1"/>
</dbReference>
<gene>
    <name evidence="2" type="ORF">N4R40_05575</name>
</gene>
<feature type="domain" description="GP-PDE" evidence="1">
    <location>
        <begin position="52"/>
        <end position="288"/>
    </location>
</feature>
<name>A0ABT2PB46_9MICO</name>
<dbReference type="Gene3D" id="3.20.20.190">
    <property type="entry name" value="Phosphatidylinositol (PI) phosphodiesterase"/>
    <property type="match status" value="1"/>
</dbReference>
<sequence length="294" mass="30845">MTAPPRTDGLPALLIVCVLAVASVVIGAMGVAPSRVTAEELLGAARDPGETAFVAGHRGGTTAAPENTLPAVREALRAGFEYVEVDLVLTADGHAVLMHDRTVDRTTDGQGSVAALTLDEVRDLDAGSWFSPAFAGTQVPTAEEFLDVLAGSHARAILDLKGTWTPEAAATLVGSLVERDLERVVAVASFDARTLAYVQARSEVVARLISLKKLPSDIAHAVRQVGARGILIGRKALEAQPEVIDELHAAGLRVIVYTLNSDTQWGRVTDLGVDGIVTDDAGLLYSWQQGLADG</sequence>
<dbReference type="PANTHER" id="PTHR46211:SF14">
    <property type="entry name" value="GLYCEROPHOSPHODIESTER PHOSPHODIESTERASE"/>
    <property type="match status" value="1"/>
</dbReference>
<accession>A0ABT2PB46</accession>
<dbReference type="InterPro" id="IPR030395">
    <property type="entry name" value="GP_PDE_dom"/>
</dbReference>
<protein>
    <submittedName>
        <fullName evidence="2">Glycerophosphodiester phosphodiesterase family protein</fullName>
    </submittedName>
</protein>
<dbReference type="InterPro" id="IPR017946">
    <property type="entry name" value="PLC-like_Pdiesterase_TIM-brl"/>
</dbReference>
<organism evidence="2 3">
    <name type="scientific">Microbacterium memoriense</name>
    <dbReference type="NCBI Taxonomy" id="2978350"/>
    <lineage>
        <taxon>Bacteria</taxon>
        <taxon>Bacillati</taxon>
        <taxon>Actinomycetota</taxon>
        <taxon>Actinomycetes</taxon>
        <taxon>Micrococcales</taxon>
        <taxon>Microbacteriaceae</taxon>
        <taxon>Microbacterium</taxon>
    </lineage>
</organism>
<keyword evidence="3" id="KW-1185">Reference proteome</keyword>
<proteinExistence type="predicted"/>
<reference evidence="2 3" key="1">
    <citation type="journal article" date="2024" name="Int. J. Syst. Evol. Microbiol.">
        <title>Microbacterium memoriense sp. nov., a member of the Actinomycetota from marine beach sediment of the north coast of Portugal.</title>
        <authorList>
            <person name="Santos J.D.N.D."/>
            <person name="Klimek D."/>
            <person name="Calusinska M."/>
            <person name="Lobo-da-Cunha A."/>
            <person name="Catita J."/>
            <person name="Goncalves H."/>
            <person name="Gonzalez I."/>
            <person name="Lage O.M."/>
        </authorList>
    </citation>
    <scope>NUCLEOTIDE SEQUENCE [LARGE SCALE GENOMIC DNA]</scope>
    <source>
        <strain evidence="2 3">PMIC_1C1B</strain>
    </source>
</reference>